<dbReference type="RefSeq" id="WP_276646121.1">
    <property type="nucleotide sequence ID" value="NZ_JAAYSM010000044.1"/>
</dbReference>
<dbReference type="Pfam" id="PF08279">
    <property type="entry name" value="HTH_11"/>
    <property type="match status" value="1"/>
</dbReference>
<keyword evidence="1" id="KW-0808">Transferase</keyword>
<keyword evidence="4" id="KW-0010">Activator</keyword>
<dbReference type="PANTHER" id="PTHR30185:SF18">
    <property type="entry name" value="TRANSCRIPTIONAL REGULATOR MTLR"/>
    <property type="match status" value="1"/>
</dbReference>
<dbReference type="Gene3D" id="3.40.930.10">
    <property type="entry name" value="Mannitol-specific EII, Chain A"/>
    <property type="match status" value="1"/>
</dbReference>
<dbReference type="InterPro" id="IPR050661">
    <property type="entry name" value="BglG_antiterminators"/>
</dbReference>
<dbReference type="Proteomes" id="UP000541058">
    <property type="component" value="Unassembled WGS sequence"/>
</dbReference>
<sequence>MLSKKEVSLLECLLKNKTHYLSSAELAKEIDTSDRTARKYLQQLAQTIAGHGARLISKPGNGYLLEITHALEFEIFWQETLTSKKSMTDITQVEESTDRQHYVLNKLFFNDAPLLFDDLADELYISKTTLTNVLNDIRQQVQGYGLQLLNNKDGIRIEGVESDIRHFMMDYFFIDTFDDSMFAFVGGTLLSEINFAEITIVVIDECRDALLKLSDYVVHNLVLHIALMIKRIRTGYSIKEFKVAPDIQKSKEYEVALRILYRLETAFNVKFPIEEANYIALHLKVKQTQLTQEVDKSKDEQNSLKNQILNVLEAISQEIEMNLVTDTVLINGLTAHFHPLIIRLKNKIQLSNPLVEEIKTKFPEILAITKKYFAKMPLLEGQELLDDEWAYIAIHVLAAIERDVNRNKLQVLVVCATGTGSAMMLKNRLENEFGGSIKIVDVVGYYEVNEERLKGIDLIISSINLSNLLFLTPVVHVSVFLTSDEVREIRQYIRTSSTRQNEPHQKVALEKIKAEQIAKEIFSKEKFIYFEEIIDKNTALEQMILLLNEAEKPDFKDQMMHQLSLRETYSPVVYGERLAFPHPTVPMSLTEQVVVGICKEPLYWSEEHPAVRFIFLLSPSKGSNEKMKYISPCLVDFVNNEMAQALLLQQPDYKQLVNIFISLLQK</sequence>
<keyword evidence="3" id="KW-0805">Transcription regulation</keyword>
<keyword evidence="5" id="KW-0804">Transcription</keyword>
<evidence type="ECO:0000313" key="10">
    <source>
        <dbReference type="Proteomes" id="UP000541058"/>
    </source>
</evidence>
<evidence type="ECO:0000256" key="3">
    <source>
        <dbReference type="ARBA" id="ARBA00023015"/>
    </source>
</evidence>
<dbReference type="Gene3D" id="3.40.50.2300">
    <property type="match status" value="1"/>
</dbReference>
<feature type="domain" description="PTS EIIA type-2" evidence="6">
    <location>
        <begin position="520"/>
        <end position="666"/>
    </location>
</feature>
<evidence type="ECO:0000313" key="9">
    <source>
        <dbReference type="EMBL" id="NLJ17516.1"/>
    </source>
</evidence>
<dbReference type="InterPro" id="IPR003501">
    <property type="entry name" value="PTS_EIIB_2/3"/>
</dbReference>
<feature type="domain" description="PRD" evidence="8">
    <location>
        <begin position="190"/>
        <end position="293"/>
    </location>
</feature>
<evidence type="ECO:0000259" key="6">
    <source>
        <dbReference type="PROSITE" id="PS51094"/>
    </source>
</evidence>
<dbReference type="InterPro" id="IPR036634">
    <property type="entry name" value="PRD_sf"/>
</dbReference>
<dbReference type="InterPro" id="IPR007737">
    <property type="entry name" value="Mga_HTH"/>
</dbReference>
<dbReference type="SUPFAM" id="SSF63520">
    <property type="entry name" value="PTS-regulatory domain, PRD"/>
    <property type="match status" value="2"/>
</dbReference>
<dbReference type="Pfam" id="PF00359">
    <property type="entry name" value="PTS_EIIA_2"/>
    <property type="match status" value="1"/>
</dbReference>
<evidence type="ECO:0000259" key="8">
    <source>
        <dbReference type="PROSITE" id="PS51372"/>
    </source>
</evidence>
<dbReference type="Pfam" id="PF02302">
    <property type="entry name" value="PTS_IIB"/>
    <property type="match status" value="1"/>
</dbReference>
<feature type="domain" description="PTS EIIB type-2" evidence="7">
    <location>
        <begin position="409"/>
        <end position="501"/>
    </location>
</feature>
<comment type="caution">
    <text evidence="9">The sequence shown here is derived from an EMBL/GenBank/DDBJ whole genome shotgun (WGS) entry which is preliminary data.</text>
</comment>
<dbReference type="InterPro" id="IPR036095">
    <property type="entry name" value="PTS_EIIB-like_sf"/>
</dbReference>
<dbReference type="InterPro" id="IPR002178">
    <property type="entry name" value="PTS_EIIA_type-2_dom"/>
</dbReference>
<dbReference type="EMBL" id="JAAYSM010000044">
    <property type="protein sequence ID" value="NLJ17516.1"/>
    <property type="molecule type" value="Genomic_DNA"/>
</dbReference>
<evidence type="ECO:0000256" key="1">
    <source>
        <dbReference type="ARBA" id="ARBA00022679"/>
    </source>
</evidence>
<dbReference type="InterPro" id="IPR013196">
    <property type="entry name" value="HTH_11"/>
</dbReference>
<evidence type="ECO:0000256" key="4">
    <source>
        <dbReference type="ARBA" id="ARBA00023159"/>
    </source>
</evidence>
<dbReference type="Pfam" id="PF05043">
    <property type="entry name" value="Mga"/>
    <property type="match status" value="1"/>
</dbReference>
<dbReference type="PROSITE" id="PS51099">
    <property type="entry name" value="PTS_EIIB_TYPE_2"/>
    <property type="match status" value="1"/>
</dbReference>
<dbReference type="SUPFAM" id="SSF55804">
    <property type="entry name" value="Phoshotransferase/anion transport protein"/>
    <property type="match status" value="1"/>
</dbReference>
<protein>
    <submittedName>
        <fullName evidence="9">Transcription antiterminator</fullName>
    </submittedName>
</protein>
<name>A0A7X8GZJ7_9LACT</name>
<accession>A0A7X8GZJ7</accession>
<dbReference type="PROSITE" id="PS51094">
    <property type="entry name" value="PTS_EIIA_TYPE_2"/>
    <property type="match status" value="1"/>
</dbReference>
<dbReference type="GO" id="GO:0006355">
    <property type="term" value="P:regulation of DNA-templated transcription"/>
    <property type="evidence" value="ECO:0007669"/>
    <property type="project" value="InterPro"/>
</dbReference>
<dbReference type="CDD" id="cd05568">
    <property type="entry name" value="PTS_IIB_bgl_like"/>
    <property type="match status" value="1"/>
</dbReference>
<evidence type="ECO:0000256" key="5">
    <source>
        <dbReference type="ARBA" id="ARBA00023163"/>
    </source>
</evidence>
<dbReference type="AlphaFoldDB" id="A0A7X8GZJ7"/>
<gene>
    <name evidence="9" type="ORF">GX355_01510</name>
</gene>
<dbReference type="GO" id="GO:0008982">
    <property type="term" value="F:protein-N(PI)-phosphohistidine-sugar phosphotransferase activity"/>
    <property type="evidence" value="ECO:0007669"/>
    <property type="project" value="InterPro"/>
</dbReference>
<dbReference type="InterPro" id="IPR013011">
    <property type="entry name" value="PTS_EIIB_2"/>
</dbReference>
<dbReference type="PANTHER" id="PTHR30185">
    <property type="entry name" value="CRYPTIC BETA-GLUCOSIDE BGL OPERON ANTITERMINATOR"/>
    <property type="match status" value="1"/>
</dbReference>
<organism evidence="9 10">
    <name type="scientific">Globicatella sulfidifaciens</name>
    <dbReference type="NCBI Taxonomy" id="136093"/>
    <lineage>
        <taxon>Bacteria</taxon>
        <taxon>Bacillati</taxon>
        <taxon>Bacillota</taxon>
        <taxon>Bacilli</taxon>
        <taxon>Lactobacillales</taxon>
        <taxon>Aerococcaceae</taxon>
        <taxon>Globicatella</taxon>
    </lineage>
</organism>
<reference evidence="9 10" key="1">
    <citation type="journal article" date="2020" name="Biotechnol. Biofuels">
        <title>New insights from the biogas microbiome by comprehensive genome-resolved metagenomics of nearly 1600 species originating from multiple anaerobic digesters.</title>
        <authorList>
            <person name="Campanaro S."/>
            <person name="Treu L."/>
            <person name="Rodriguez-R L.M."/>
            <person name="Kovalovszki A."/>
            <person name="Ziels R.M."/>
            <person name="Maus I."/>
            <person name="Zhu X."/>
            <person name="Kougias P.G."/>
            <person name="Basile A."/>
            <person name="Luo G."/>
            <person name="Schluter A."/>
            <person name="Konstantinidis K.T."/>
            <person name="Angelidaki I."/>
        </authorList>
    </citation>
    <scope>NUCLEOTIDE SEQUENCE [LARGE SCALE GENOMIC DNA]</scope>
    <source>
        <strain evidence="9">AS23ysBPME_34</strain>
    </source>
</reference>
<evidence type="ECO:0000256" key="2">
    <source>
        <dbReference type="ARBA" id="ARBA00022737"/>
    </source>
</evidence>
<dbReference type="Pfam" id="PF00874">
    <property type="entry name" value="PRD"/>
    <property type="match status" value="2"/>
</dbReference>
<keyword evidence="2" id="KW-0677">Repeat</keyword>
<proteinExistence type="predicted"/>
<dbReference type="SUPFAM" id="SSF52794">
    <property type="entry name" value="PTS system IIB component-like"/>
    <property type="match status" value="1"/>
</dbReference>
<dbReference type="GO" id="GO:0009401">
    <property type="term" value="P:phosphoenolpyruvate-dependent sugar phosphotransferase system"/>
    <property type="evidence" value="ECO:0007669"/>
    <property type="project" value="InterPro"/>
</dbReference>
<dbReference type="Gene3D" id="1.10.1790.10">
    <property type="entry name" value="PRD domain"/>
    <property type="match status" value="2"/>
</dbReference>
<dbReference type="InterPro" id="IPR016152">
    <property type="entry name" value="PTrfase/Anion_transptr"/>
</dbReference>
<dbReference type="Gene3D" id="1.10.10.10">
    <property type="entry name" value="Winged helix-like DNA-binding domain superfamily/Winged helix DNA-binding domain"/>
    <property type="match status" value="1"/>
</dbReference>
<dbReference type="InterPro" id="IPR011608">
    <property type="entry name" value="PRD"/>
</dbReference>
<feature type="domain" description="PRD" evidence="8">
    <location>
        <begin position="299"/>
        <end position="406"/>
    </location>
</feature>
<dbReference type="PROSITE" id="PS51372">
    <property type="entry name" value="PRD_2"/>
    <property type="match status" value="2"/>
</dbReference>
<dbReference type="InterPro" id="IPR036388">
    <property type="entry name" value="WH-like_DNA-bd_sf"/>
</dbReference>
<evidence type="ECO:0000259" key="7">
    <source>
        <dbReference type="PROSITE" id="PS51099"/>
    </source>
</evidence>